<evidence type="ECO:0000256" key="1">
    <source>
        <dbReference type="ARBA" id="ARBA00004651"/>
    </source>
</evidence>
<dbReference type="Pfam" id="PF04973">
    <property type="entry name" value="NMN_transporter"/>
    <property type="match status" value="1"/>
</dbReference>
<evidence type="ECO:0008006" key="11">
    <source>
        <dbReference type="Google" id="ProtNLM"/>
    </source>
</evidence>
<keyword evidence="6 8" id="KW-1133">Transmembrane helix</keyword>
<feature type="transmembrane region" description="Helical" evidence="8">
    <location>
        <begin position="20"/>
        <end position="40"/>
    </location>
</feature>
<evidence type="ECO:0000256" key="2">
    <source>
        <dbReference type="ARBA" id="ARBA00006669"/>
    </source>
</evidence>
<evidence type="ECO:0000313" key="10">
    <source>
        <dbReference type="Proteomes" id="UP000179237"/>
    </source>
</evidence>
<accession>A0A1F5FUF0</accession>
<feature type="transmembrane region" description="Helical" evidence="8">
    <location>
        <begin position="190"/>
        <end position="206"/>
    </location>
</feature>
<evidence type="ECO:0000256" key="4">
    <source>
        <dbReference type="ARBA" id="ARBA00022475"/>
    </source>
</evidence>
<dbReference type="AlphaFoldDB" id="A0A1F5FUF0"/>
<feature type="transmembrane region" description="Helical" evidence="8">
    <location>
        <begin position="141"/>
        <end position="162"/>
    </location>
</feature>
<keyword evidence="7 8" id="KW-0472">Membrane</keyword>
<organism evidence="9 10">
    <name type="scientific">Candidatus Collierbacteria bacterium RIFOXYD1_FULL_40_9</name>
    <dbReference type="NCBI Taxonomy" id="1817731"/>
    <lineage>
        <taxon>Bacteria</taxon>
        <taxon>Candidatus Collieribacteriota</taxon>
    </lineage>
</organism>
<feature type="transmembrane region" description="Helical" evidence="8">
    <location>
        <begin position="108"/>
        <end position="129"/>
    </location>
</feature>
<dbReference type="PANTHER" id="PTHR36122">
    <property type="entry name" value="NICOTINAMIDE RIBOSIDE TRANSPORTER PNUC"/>
    <property type="match status" value="1"/>
</dbReference>
<dbReference type="Proteomes" id="UP000179237">
    <property type="component" value="Unassembled WGS sequence"/>
</dbReference>
<dbReference type="NCBIfam" id="TIGR01528">
    <property type="entry name" value="NMN_trans_PnuC"/>
    <property type="match status" value="1"/>
</dbReference>
<dbReference type="GO" id="GO:0005886">
    <property type="term" value="C:plasma membrane"/>
    <property type="evidence" value="ECO:0007669"/>
    <property type="project" value="UniProtKB-SubCell"/>
</dbReference>
<protein>
    <recommendedName>
        <fullName evidence="11">Nicotinamide mononucleotide transporter PnuC</fullName>
    </recommendedName>
</protein>
<evidence type="ECO:0000256" key="5">
    <source>
        <dbReference type="ARBA" id="ARBA00022692"/>
    </source>
</evidence>
<keyword evidence="3" id="KW-0813">Transport</keyword>
<feature type="transmembrane region" description="Helical" evidence="8">
    <location>
        <begin position="70"/>
        <end position="87"/>
    </location>
</feature>
<evidence type="ECO:0000256" key="3">
    <source>
        <dbReference type="ARBA" id="ARBA00022448"/>
    </source>
</evidence>
<dbReference type="InterPro" id="IPR006419">
    <property type="entry name" value="NMN_transpt_PnuC"/>
</dbReference>
<comment type="subcellular location">
    <subcellularLocation>
        <location evidence="1">Cell membrane</location>
        <topology evidence="1">Multi-pass membrane protein</topology>
    </subcellularLocation>
</comment>
<comment type="similarity">
    <text evidence="2">Belongs to the nicotinamide ribonucleoside (NR) uptake permease (TC 4.B.1) family.</text>
</comment>
<feature type="transmembrane region" description="Helical" evidence="8">
    <location>
        <begin position="169"/>
        <end position="184"/>
    </location>
</feature>
<name>A0A1F5FUF0_9BACT</name>
<evidence type="ECO:0000256" key="6">
    <source>
        <dbReference type="ARBA" id="ARBA00022989"/>
    </source>
</evidence>
<proteinExistence type="inferred from homology"/>
<sequence length="219" mass="25897">MDITKLFNVNTLIFTLWGYPMSYLEFFGTIFTAWSVYLAAKNKISTWPTSIIGIILYGFLFYQIQLYSDLFEQIYYFITAFWGWYLWKHSKRVVGKERPVTSSKTPQNLLGLGATVLLSFLLYLFMSRIHLILPSIFPTPASFPFLDAFTTALSFVATIYLAKRKIENWYYWIVVDIIGVWLYFQKDVYFLSLLYFVFLINALYGYKKWLSEVDEQQNV</sequence>
<keyword evidence="5 8" id="KW-0812">Transmembrane</keyword>
<evidence type="ECO:0000256" key="7">
    <source>
        <dbReference type="ARBA" id="ARBA00023136"/>
    </source>
</evidence>
<evidence type="ECO:0000256" key="8">
    <source>
        <dbReference type="SAM" id="Phobius"/>
    </source>
</evidence>
<keyword evidence="4" id="KW-1003">Cell membrane</keyword>
<gene>
    <name evidence="9" type="ORF">A2572_01920</name>
</gene>
<dbReference type="GO" id="GO:0034257">
    <property type="term" value="F:nicotinamide riboside transmembrane transporter activity"/>
    <property type="evidence" value="ECO:0007669"/>
    <property type="project" value="InterPro"/>
</dbReference>
<comment type="caution">
    <text evidence="9">The sequence shown here is derived from an EMBL/GenBank/DDBJ whole genome shotgun (WGS) entry which is preliminary data.</text>
</comment>
<reference evidence="9 10" key="1">
    <citation type="journal article" date="2016" name="Nat. Commun.">
        <title>Thousands of microbial genomes shed light on interconnected biogeochemical processes in an aquifer system.</title>
        <authorList>
            <person name="Anantharaman K."/>
            <person name="Brown C.T."/>
            <person name="Hug L.A."/>
            <person name="Sharon I."/>
            <person name="Castelle C.J."/>
            <person name="Probst A.J."/>
            <person name="Thomas B.C."/>
            <person name="Singh A."/>
            <person name="Wilkins M.J."/>
            <person name="Karaoz U."/>
            <person name="Brodie E.L."/>
            <person name="Williams K.H."/>
            <person name="Hubbard S.S."/>
            <person name="Banfield J.F."/>
        </authorList>
    </citation>
    <scope>NUCLEOTIDE SEQUENCE [LARGE SCALE GENOMIC DNA]</scope>
</reference>
<dbReference type="EMBL" id="MFAQ01000024">
    <property type="protein sequence ID" value="OGD83194.1"/>
    <property type="molecule type" value="Genomic_DNA"/>
</dbReference>
<feature type="transmembrane region" description="Helical" evidence="8">
    <location>
        <begin position="47"/>
        <end position="64"/>
    </location>
</feature>
<evidence type="ECO:0000313" key="9">
    <source>
        <dbReference type="EMBL" id="OGD83194.1"/>
    </source>
</evidence>
<dbReference type="PANTHER" id="PTHR36122:SF2">
    <property type="entry name" value="NICOTINAMIDE RIBOSIDE TRANSPORTER PNUC"/>
    <property type="match status" value="1"/>
</dbReference>